<comment type="similarity">
    <text evidence="13">Belongs to the polysaccharide monooxygenase AA9 family.</text>
</comment>
<evidence type="ECO:0000256" key="5">
    <source>
        <dbReference type="ARBA" id="ARBA00022729"/>
    </source>
</evidence>
<evidence type="ECO:0000256" key="7">
    <source>
        <dbReference type="ARBA" id="ARBA00023002"/>
    </source>
</evidence>
<dbReference type="Gene3D" id="2.70.50.70">
    <property type="match status" value="1"/>
</dbReference>
<dbReference type="GO" id="GO:0046872">
    <property type="term" value="F:metal ion binding"/>
    <property type="evidence" value="ECO:0007669"/>
    <property type="project" value="UniProtKB-KW"/>
</dbReference>
<keyword evidence="7" id="KW-0560">Oxidoreductase</keyword>
<evidence type="ECO:0000256" key="4">
    <source>
        <dbReference type="ARBA" id="ARBA00022723"/>
    </source>
</evidence>
<evidence type="ECO:0000256" key="2">
    <source>
        <dbReference type="ARBA" id="ARBA00004613"/>
    </source>
</evidence>
<accession>A0AAE0U4F1</accession>
<dbReference type="PANTHER" id="PTHR33353:SF32">
    <property type="entry name" value="ENDO-BETA-1,4-GLUCANASE D"/>
    <property type="match status" value="1"/>
</dbReference>
<evidence type="ECO:0000313" key="20">
    <source>
        <dbReference type="Proteomes" id="UP001285441"/>
    </source>
</evidence>
<evidence type="ECO:0000256" key="12">
    <source>
        <dbReference type="ARBA" id="ARBA00023326"/>
    </source>
</evidence>
<sequence length="461" mass="48070">MHPPSFFLLGLATAFAPLSTAHTVLTTLFINDASQGDGTCIRMPKDGSTCTYPIAGLNNPDMACGKDGQNPVAFTCPIPAGGKLSFEFRSYGDQPPPKQPAIDASHKGSTAIYLKSVGKNSILDSPAAGQGWFKIFDDGYDKVSGLWATDKLNSNNGHLSITLPTGLPIGYYLVRTEIMTLQNVTNHVVAPQFFVNCAQLFISSSTASDLSIPSANKASIPGHVSASDPGLTFNVYETPYKSDFVIPGPATFFPASPPTTKSNTLTSAKEPTGAVPKTCLLKNANWCGVQTPAYSNSEDACWASAQNCWDQGKACFDSAPPSGYSGCKKWNDEKCQAQHDACASKDFNGPPSMGTNWGGDVSTLRKVDLPPVANANAGAGASAGKPTEEGNNGGGGEETPSAFPSTPPQAVSSAAPAPTQPVGQKEGEEPMAPVSSLAPAPTAGSSCGGHRRRRRIVTVYV</sequence>
<evidence type="ECO:0000256" key="14">
    <source>
        <dbReference type="ARBA" id="ARBA00045077"/>
    </source>
</evidence>
<comment type="caution">
    <text evidence="19">The sequence shown here is derived from an EMBL/GenBank/DDBJ whole genome shotgun (WGS) entry which is preliminary data.</text>
</comment>
<dbReference type="PANTHER" id="PTHR33353">
    <property type="entry name" value="PUTATIVE (AFU_ORTHOLOGUE AFUA_1G12560)-RELATED"/>
    <property type="match status" value="1"/>
</dbReference>
<keyword evidence="19" id="KW-0378">Hydrolase</keyword>
<dbReference type="InterPro" id="IPR049892">
    <property type="entry name" value="AA9"/>
</dbReference>
<feature type="compositionally biased region" description="Low complexity" evidence="16">
    <location>
        <begin position="373"/>
        <end position="384"/>
    </location>
</feature>
<proteinExistence type="inferred from homology"/>
<reference evidence="19" key="1">
    <citation type="journal article" date="2023" name="Mol. Phylogenet. Evol.">
        <title>Genome-scale phylogeny and comparative genomics of the fungal order Sordariales.</title>
        <authorList>
            <person name="Hensen N."/>
            <person name="Bonometti L."/>
            <person name="Westerberg I."/>
            <person name="Brannstrom I.O."/>
            <person name="Guillou S."/>
            <person name="Cros-Aarteil S."/>
            <person name="Calhoun S."/>
            <person name="Haridas S."/>
            <person name="Kuo A."/>
            <person name="Mondo S."/>
            <person name="Pangilinan J."/>
            <person name="Riley R."/>
            <person name="LaButti K."/>
            <person name="Andreopoulos B."/>
            <person name="Lipzen A."/>
            <person name="Chen C."/>
            <person name="Yan M."/>
            <person name="Daum C."/>
            <person name="Ng V."/>
            <person name="Clum A."/>
            <person name="Steindorff A."/>
            <person name="Ohm R.A."/>
            <person name="Martin F."/>
            <person name="Silar P."/>
            <person name="Natvig D.O."/>
            <person name="Lalanne C."/>
            <person name="Gautier V."/>
            <person name="Ament-Velasquez S.L."/>
            <person name="Kruys A."/>
            <person name="Hutchinson M.I."/>
            <person name="Powell A.J."/>
            <person name="Barry K."/>
            <person name="Miller A.N."/>
            <person name="Grigoriev I.V."/>
            <person name="Debuchy R."/>
            <person name="Gladieux P."/>
            <person name="Hiltunen Thoren M."/>
            <person name="Johannesson H."/>
        </authorList>
    </citation>
    <scope>NUCLEOTIDE SEQUENCE</scope>
    <source>
        <strain evidence="19">CBS 232.78</strain>
    </source>
</reference>
<comment type="catalytic activity">
    <reaction evidence="14">
        <text>[(1-&gt;4)-beta-D-glucosyl]n+m + reduced acceptor + O2 = 4-dehydro-beta-D-glucosyl-[(1-&gt;4)-beta-D-glucosyl]n-1 + [(1-&gt;4)-beta-D-glucosyl]m + acceptor + H2O.</text>
        <dbReference type="EC" id="1.14.99.56"/>
    </reaction>
</comment>
<evidence type="ECO:0000256" key="11">
    <source>
        <dbReference type="ARBA" id="ARBA00023277"/>
    </source>
</evidence>
<feature type="domain" description="Auxiliary Activity family 9 catalytic" evidence="18">
    <location>
        <begin position="22"/>
        <end position="240"/>
    </location>
</feature>
<feature type="region of interest" description="Disordered" evidence="16">
    <location>
        <begin position="372"/>
        <end position="451"/>
    </location>
</feature>
<reference evidence="19" key="2">
    <citation type="submission" date="2023-06" db="EMBL/GenBank/DDBJ databases">
        <authorList>
            <consortium name="Lawrence Berkeley National Laboratory"/>
            <person name="Haridas S."/>
            <person name="Hensen N."/>
            <person name="Bonometti L."/>
            <person name="Westerberg I."/>
            <person name="Brannstrom I.O."/>
            <person name="Guillou S."/>
            <person name="Cros-Aarteil S."/>
            <person name="Calhoun S."/>
            <person name="Kuo A."/>
            <person name="Mondo S."/>
            <person name="Pangilinan J."/>
            <person name="Riley R."/>
            <person name="LaButti K."/>
            <person name="Andreopoulos B."/>
            <person name="Lipzen A."/>
            <person name="Chen C."/>
            <person name="Yanf M."/>
            <person name="Daum C."/>
            <person name="Ng V."/>
            <person name="Clum A."/>
            <person name="Steindorff A."/>
            <person name="Ohm R."/>
            <person name="Martin F."/>
            <person name="Silar P."/>
            <person name="Natvig D."/>
            <person name="Lalanne C."/>
            <person name="Gautier V."/>
            <person name="Ament-velasquez S.L."/>
            <person name="Kruys A."/>
            <person name="Hutchinson M.I."/>
            <person name="Powell A.J."/>
            <person name="Barry K."/>
            <person name="Miller A.N."/>
            <person name="Grigoriev I.V."/>
            <person name="Debuchy R."/>
            <person name="Gladieux P."/>
            <person name="Thoren M.H."/>
            <person name="Johannesson H."/>
        </authorList>
    </citation>
    <scope>NUCLEOTIDE SEQUENCE</scope>
    <source>
        <strain evidence="19">CBS 232.78</strain>
    </source>
</reference>
<dbReference type="AlphaFoldDB" id="A0AAE0U4F1"/>
<dbReference type="CDD" id="cd21175">
    <property type="entry name" value="LPMO_AA9"/>
    <property type="match status" value="1"/>
</dbReference>
<feature type="signal peptide" evidence="17">
    <location>
        <begin position="1"/>
        <end position="21"/>
    </location>
</feature>
<keyword evidence="4" id="KW-0479">Metal-binding</keyword>
<protein>
    <recommendedName>
        <fullName evidence="15">lytic cellulose monooxygenase (C4-dehydrogenating)</fullName>
        <ecNumber evidence="15">1.14.99.56</ecNumber>
    </recommendedName>
</protein>
<dbReference type="EC" id="1.14.99.56" evidence="15"/>
<evidence type="ECO:0000256" key="9">
    <source>
        <dbReference type="ARBA" id="ARBA00023033"/>
    </source>
</evidence>
<keyword evidence="12" id="KW-0624">Polysaccharide degradation</keyword>
<dbReference type="GO" id="GO:0004497">
    <property type="term" value="F:monooxygenase activity"/>
    <property type="evidence" value="ECO:0007669"/>
    <property type="project" value="UniProtKB-KW"/>
</dbReference>
<keyword evidence="20" id="KW-1185">Reference proteome</keyword>
<comment type="cofactor">
    <cofactor evidence="1">
        <name>Cu(2+)</name>
        <dbReference type="ChEBI" id="CHEBI:29036"/>
    </cofactor>
</comment>
<evidence type="ECO:0000256" key="17">
    <source>
        <dbReference type="SAM" id="SignalP"/>
    </source>
</evidence>
<evidence type="ECO:0000256" key="1">
    <source>
        <dbReference type="ARBA" id="ARBA00001973"/>
    </source>
</evidence>
<name>A0AAE0U4F1_9PEZI</name>
<gene>
    <name evidence="19" type="ORF">B0H63DRAFT_507896</name>
</gene>
<keyword evidence="6" id="KW-0136">Cellulose degradation</keyword>
<keyword evidence="9" id="KW-0503">Monooxygenase</keyword>
<evidence type="ECO:0000256" key="3">
    <source>
        <dbReference type="ARBA" id="ARBA00022525"/>
    </source>
</evidence>
<dbReference type="InterPro" id="IPR005103">
    <property type="entry name" value="AA9_LPMO"/>
</dbReference>
<keyword evidence="8" id="KW-0186">Copper</keyword>
<dbReference type="GO" id="GO:0030245">
    <property type="term" value="P:cellulose catabolic process"/>
    <property type="evidence" value="ECO:0007669"/>
    <property type="project" value="UniProtKB-KW"/>
</dbReference>
<feature type="compositionally biased region" description="Low complexity" evidence="16">
    <location>
        <begin position="408"/>
        <end position="422"/>
    </location>
</feature>
<dbReference type="EMBL" id="JAULSW010000002">
    <property type="protein sequence ID" value="KAK3390576.1"/>
    <property type="molecule type" value="Genomic_DNA"/>
</dbReference>
<keyword evidence="10" id="KW-1015">Disulfide bond</keyword>
<dbReference type="GO" id="GO:0005576">
    <property type="term" value="C:extracellular region"/>
    <property type="evidence" value="ECO:0007669"/>
    <property type="project" value="UniProtKB-SubCell"/>
</dbReference>
<evidence type="ECO:0000256" key="8">
    <source>
        <dbReference type="ARBA" id="ARBA00023008"/>
    </source>
</evidence>
<evidence type="ECO:0000259" key="18">
    <source>
        <dbReference type="Pfam" id="PF03443"/>
    </source>
</evidence>
<evidence type="ECO:0000256" key="16">
    <source>
        <dbReference type="SAM" id="MobiDB-lite"/>
    </source>
</evidence>
<dbReference type="Proteomes" id="UP001285441">
    <property type="component" value="Unassembled WGS sequence"/>
</dbReference>
<organism evidence="19 20">
    <name type="scientific">Podospora didyma</name>
    <dbReference type="NCBI Taxonomy" id="330526"/>
    <lineage>
        <taxon>Eukaryota</taxon>
        <taxon>Fungi</taxon>
        <taxon>Dikarya</taxon>
        <taxon>Ascomycota</taxon>
        <taxon>Pezizomycotina</taxon>
        <taxon>Sordariomycetes</taxon>
        <taxon>Sordariomycetidae</taxon>
        <taxon>Sordariales</taxon>
        <taxon>Podosporaceae</taxon>
        <taxon>Podospora</taxon>
    </lineage>
</organism>
<evidence type="ECO:0000313" key="19">
    <source>
        <dbReference type="EMBL" id="KAK3390576.1"/>
    </source>
</evidence>
<dbReference type="GO" id="GO:0016787">
    <property type="term" value="F:hydrolase activity"/>
    <property type="evidence" value="ECO:0007669"/>
    <property type="project" value="UniProtKB-KW"/>
</dbReference>
<keyword evidence="11" id="KW-0119">Carbohydrate metabolism</keyword>
<comment type="subcellular location">
    <subcellularLocation>
        <location evidence="2">Secreted</location>
    </subcellularLocation>
</comment>
<evidence type="ECO:0000256" key="6">
    <source>
        <dbReference type="ARBA" id="ARBA00023001"/>
    </source>
</evidence>
<dbReference type="Pfam" id="PF03443">
    <property type="entry name" value="AA9"/>
    <property type="match status" value="1"/>
</dbReference>
<evidence type="ECO:0000256" key="10">
    <source>
        <dbReference type="ARBA" id="ARBA00023157"/>
    </source>
</evidence>
<feature type="chain" id="PRO_5042243998" description="lytic cellulose monooxygenase (C4-dehydrogenating)" evidence="17">
    <location>
        <begin position="22"/>
        <end position="461"/>
    </location>
</feature>
<keyword evidence="3" id="KW-0964">Secreted</keyword>
<evidence type="ECO:0000256" key="13">
    <source>
        <dbReference type="ARBA" id="ARBA00044502"/>
    </source>
</evidence>
<evidence type="ECO:0000256" key="15">
    <source>
        <dbReference type="ARBA" id="ARBA00047174"/>
    </source>
</evidence>
<keyword evidence="5 17" id="KW-0732">Signal</keyword>